<evidence type="ECO:0000313" key="2">
    <source>
        <dbReference type="EMBL" id="TKW31269.1"/>
    </source>
</evidence>
<feature type="region of interest" description="Disordered" evidence="1">
    <location>
        <begin position="87"/>
        <end position="119"/>
    </location>
</feature>
<accession>A0A4U6VTR1</accession>
<protein>
    <submittedName>
        <fullName evidence="2">Uncharacterized protein</fullName>
    </submittedName>
</protein>
<organism evidence="2 3">
    <name type="scientific">Setaria viridis</name>
    <name type="common">Green bristlegrass</name>
    <name type="synonym">Setaria italica subsp. viridis</name>
    <dbReference type="NCBI Taxonomy" id="4556"/>
    <lineage>
        <taxon>Eukaryota</taxon>
        <taxon>Viridiplantae</taxon>
        <taxon>Streptophyta</taxon>
        <taxon>Embryophyta</taxon>
        <taxon>Tracheophyta</taxon>
        <taxon>Spermatophyta</taxon>
        <taxon>Magnoliopsida</taxon>
        <taxon>Liliopsida</taxon>
        <taxon>Poales</taxon>
        <taxon>Poaceae</taxon>
        <taxon>PACMAD clade</taxon>
        <taxon>Panicoideae</taxon>
        <taxon>Panicodae</taxon>
        <taxon>Paniceae</taxon>
        <taxon>Cenchrinae</taxon>
        <taxon>Setaria</taxon>
    </lineage>
</organism>
<evidence type="ECO:0000313" key="3">
    <source>
        <dbReference type="Proteomes" id="UP000298652"/>
    </source>
</evidence>
<reference evidence="2" key="1">
    <citation type="submission" date="2019-03" db="EMBL/GenBank/DDBJ databases">
        <title>WGS assembly of Setaria viridis.</title>
        <authorList>
            <person name="Huang P."/>
            <person name="Jenkins J."/>
            <person name="Grimwood J."/>
            <person name="Barry K."/>
            <person name="Healey A."/>
            <person name="Mamidi S."/>
            <person name="Sreedasyam A."/>
            <person name="Shu S."/>
            <person name="Feldman M."/>
            <person name="Wu J."/>
            <person name="Yu Y."/>
            <person name="Chen C."/>
            <person name="Johnson J."/>
            <person name="Rokhsar D."/>
            <person name="Baxter I."/>
            <person name="Schmutz J."/>
            <person name="Brutnell T."/>
            <person name="Kellogg E."/>
        </authorList>
    </citation>
    <scope>NUCLEOTIDE SEQUENCE [LARGE SCALE GENOMIC DNA]</scope>
</reference>
<keyword evidence="3" id="KW-1185">Reference proteome</keyword>
<gene>
    <name evidence="2" type="ORF">SEVIR_2G094533v2</name>
</gene>
<dbReference type="Proteomes" id="UP000298652">
    <property type="component" value="Chromosome 2"/>
</dbReference>
<feature type="compositionally biased region" description="Basic and acidic residues" evidence="1">
    <location>
        <begin position="95"/>
        <end position="117"/>
    </location>
</feature>
<proteinExistence type="predicted"/>
<dbReference type="AlphaFoldDB" id="A0A4U6VTR1"/>
<dbReference type="Gramene" id="TKW31269">
    <property type="protein sequence ID" value="TKW31269"/>
    <property type="gene ID" value="SEVIR_2G094533v2"/>
</dbReference>
<sequence>MASTLQQGSKGVGSSLFASVSMVSESNSVLPRFTFSLLKSISPSEIHNQHESDFRFCAPAMAFGSSGRTASHVAQICKARNDSAGTAACGRTAGSHHERQGSDSPRVRGGGDSDGLRTRRATTLAARVCKAAVAPAACMARRAAAATVRSSSAHPSRWDKVSGRRAPCFPIPIHIHFPIPLPKHGMQSIPPLISLSQPLFPTSQTPPN</sequence>
<dbReference type="EMBL" id="CM016553">
    <property type="protein sequence ID" value="TKW31269.1"/>
    <property type="molecule type" value="Genomic_DNA"/>
</dbReference>
<evidence type="ECO:0000256" key="1">
    <source>
        <dbReference type="SAM" id="MobiDB-lite"/>
    </source>
</evidence>
<name>A0A4U6VTR1_SETVI</name>